<reference evidence="3" key="2">
    <citation type="submission" date="2009-11" db="EMBL/GenBank/DDBJ databases">
        <title>The Genome Sequence of Allomyces macrogynus strain ATCC 38327.</title>
        <authorList>
            <consortium name="The Broad Institute Genome Sequencing Platform"/>
            <person name="Russ C."/>
            <person name="Cuomo C."/>
            <person name="Shea T."/>
            <person name="Young S.K."/>
            <person name="Zeng Q."/>
            <person name="Koehrsen M."/>
            <person name="Haas B."/>
            <person name="Borodovsky M."/>
            <person name="Guigo R."/>
            <person name="Alvarado L."/>
            <person name="Berlin A."/>
            <person name="Borenstein D."/>
            <person name="Chen Z."/>
            <person name="Engels R."/>
            <person name="Freedman E."/>
            <person name="Gellesch M."/>
            <person name="Goldberg J."/>
            <person name="Griggs A."/>
            <person name="Gujja S."/>
            <person name="Heiman D."/>
            <person name="Hepburn T."/>
            <person name="Howarth C."/>
            <person name="Jen D."/>
            <person name="Larson L."/>
            <person name="Lewis B."/>
            <person name="Mehta T."/>
            <person name="Park D."/>
            <person name="Pearson M."/>
            <person name="Roberts A."/>
            <person name="Saif S."/>
            <person name="Shenoy N."/>
            <person name="Sisk P."/>
            <person name="Stolte C."/>
            <person name="Sykes S."/>
            <person name="Walk T."/>
            <person name="White J."/>
            <person name="Yandava C."/>
            <person name="Burger G."/>
            <person name="Gray M.W."/>
            <person name="Holland P.W.H."/>
            <person name="King N."/>
            <person name="Lang F.B.F."/>
            <person name="Roger A.J."/>
            <person name="Ruiz-Trillo I."/>
            <person name="Lander E."/>
            <person name="Nusbaum C."/>
        </authorList>
    </citation>
    <scope>NUCLEOTIDE SEQUENCE [LARGE SCALE GENOMIC DNA]</scope>
    <source>
        <strain evidence="3">ATCC 38327</strain>
    </source>
</reference>
<keyword evidence="1" id="KW-0732">Signal</keyword>
<dbReference type="Proteomes" id="UP000054350">
    <property type="component" value="Unassembled WGS sequence"/>
</dbReference>
<proteinExistence type="predicted"/>
<dbReference type="EMBL" id="GG745354">
    <property type="protein sequence ID" value="KNE67756.1"/>
    <property type="molecule type" value="Genomic_DNA"/>
</dbReference>
<accession>A0A0L0SZ22</accession>
<evidence type="ECO:0008006" key="4">
    <source>
        <dbReference type="Google" id="ProtNLM"/>
    </source>
</evidence>
<evidence type="ECO:0000313" key="3">
    <source>
        <dbReference type="Proteomes" id="UP000054350"/>
    </source>
</evidence>
<dbReference type="InterPro" id="IPR037045">
    <property type="entry name" value="S8pro/Inhibitor_I9_sf"/>
</dbReference>
<feature type="chain" id="PRO_5005548049" description="Inhibitor I9 domain-containing protein" evidence="1">
    <location>
        <begin position="24"/>
        <end position="174"/>
    </location>
</feature>
<name>A0A0L0SZ22_ALLM3</name>
<evidence type="ECO:0000313" key="2">
    <source>
        <dbReference type="EMBL" id="KNE67756.1"/>
    </source>
</evidence>
<feature type="signal peptide" evidence="1">
    <location>
        <begin position="1"/>
        <end position="23"/>
    </location>
</feature>
<reference evidence="2 3" key="1">
    <citation type="submission" date="2009-11" db="EMBL/GenBank/DDBJ databases">
        <title>Annotation of Allomyces macrogynus ATCC 38327.</title>
        <authorList>
            <consortium name="The Broad Institute Genome Sequencing Platform"/>
            <person name="Russ C."/>
            <person name="Cuomo C."/>
            <person name="Burger G."/>
            <person name="Gray M.W."/>
            <person name="Holland P.W.H."/>
            <person name="King N."/>
            <person name="Lang F.B.F."/>
            <person name="Roger A.J."/>
            <person name="Ruiz-Trillo I."/>
            <person name="Young S.K."/>
            <person name="Zeng Q."/>
            <person name="Gargeya S."/>
            <person name="Fitzgerald M."/>
            <person name="Haas B."/>
            <person name="Abouelleil A."/>
            <person name="Alvarado L."/>
            <person name="Arachchi H.M."/>
            <person name="Berlin A."/>
            <person name="Chapman S.B."/>
            <person name="Gearin G."/>
            <person name="Goldberg J."/>
            <person name="Griggs A."/>
            <person name="Gujja S."/>
            <person name="Hansen M."/>
            <person name="Heiman D."/>
            <person name="Howarth C."/>
            <person name="Larimer J."/>
            <person name="Lui A."/>
            <person name="MacDonald P.J.P."/>
            <person name="McCowen C."/>
            <person name="Montmayeur A."/>
            <person name="Murphy C."/>
            <person name="Neiman D."/>
            <person name="Pearson M."/>
            <person name="Priest M."/>
            <person name="Roberts A."/>
            <person name="Saif S."/>
            <person name="Shea T."/>
            <person name="Sisk P."/>
            <person name="Stolte C."/>
            <person name="Sykes S."/>
            <person name="Wortman J."/>
            <person name="Nusbaum C."/>
            <person name="Birren B."/>
        </authorList>
    </citation>
    <scope>NUCLEOTIDE SEQUENCE [LARGE SCALE GENOMIC DNA]</scope>
    <source>
        <strain evidence="2 3">ATCC 38327</strain>
    </source>
</reference>
<sequence>MQYSNLLAALVVLLSVLATMASAVATEDLIISYYKPGTSAESSGAPIPKQLTRAELVAALQSGDAASSLVRSFTKSSTGGATVTGDTLSGALRDTGADVRFQYTIIDAVAARVPATVAARLRELSAAHVAIEAVEKNGIVHAMSAEEEGKLKAGKGNNKEPGLVGAAVMGLGAM</sequence>
<evidence type="ECO:0000256" key="1">
    <source>
        <dbReference type="SAM" id="SignalP"/>
    </source>
</evidence>
<protein>
    <recommendedName>
        <fullName evidence="4">Inhibitor I9 domain-containing protein</fullName>
    </recommendedName>
</protein>
<organism evidence="2 3">
    <name type="scientific">Allomyces macrogynus (strain ATCC 38327)</name>
    <name type="common">Allomyces javanicus var. macrogynus</name>
    <dbReference type="NCBI Taxonomy" id="578462"/>
    <lineage>
        <taxon>Eukaryota</taxon>
        <taxon>Fungi</taxon>
        <taxon>Fungi incertae sedis</taxon>
        <taxon>Blastocladiomycota</taxon>
        <taxon>Blastocladiomycetes</taxon>
        <taxon>Blastocladiales</taxon>
        <taxon>Blastocladiaceae</taxon>
        <taxon>Allomyces</taxon>
    </lineage>
</organism>
<dbReference type="OrthoDB" id="5580887at2759"/>
<gene>
    <name evidence="2" type="ORF">AMAG_12480</name>
</gene>
<dbReference type="AlphaFoldDB" id="A0A0L0SZ22"/>
<keyword evidence="3" id="KW-1185">Reference proteome</keyword>
<dbReference type="Gene3D" id="3.30.70.80">
    <property type="entry name" value="Peptidase S8 propeptide/proteinase inhibitor I9"/>
    <property type="match status" value="1"/>
</dbReference>
<dbReference type="VEuPathDB" id="FungiDB:AMAG_12480"/>